<evidence type="ECO:0000256" key="1">
    <source>
        <dbReference type="ARBA" id="ARBA00009964"/>
    </source>
</evidence>
<dbReference type="Proteomes" id="UP000253987">
    <property type="component" value="Unassembled WGS sequence"/>
</dbReference>
<evidence type="ECO:0000313" key="3">
    <source>
        <dbReference type="EMBL" id="PXX88938.1"/>
    </source>
</evidence>
<comment type="similarity">
    <text evidence="1">Belongs to the transposase 8 family.</text>
</comment>
<dbReference type="InterPro" id="IPR009057">
    <property type="entry name" value="Homeodomain-like_sf"/>
</dbReference>
<dbReference type="GO" id="GO:0003677">
    <property type="term" value="F:DNA binding"/>
    <property type="evidence" value="ECO:0007669"/>
    <property type="project" value="InterPro"/>
</dbReference>
<name>A0A2V3ZGR7_9GAMM</name>
<dbReference type="RefSeq" id="WP_114614337.1">
    <property type="nucleotide sequence ID" value="NZ_QFWX01000009.1"/>
</dbReference>
<protein>
    <recommendedName>
        <fullName evidence="5">Transposase</fullName>
    </recommendedName>
</protein>
<dbReference type="Gene3D" id="1.10.10.60">
    <property type="entry name" value="Homeodomain-like"/>
    <property type="match status" value="1"/>
</dbReference>
<dbReference type="InterPro" id="IPR002514">
    <property type="entry name" value="Transposase_8"/>
</dbReference>
<dbReference type="EMBL" id="QFWX01000009">
    <property type="protein sequence ID" value="PXX88938.1"/>
    <property type="molecule type" value="Genomic_DNA"/>
</dbReference>
<comment type="caution">
    <text evidence="3">The sequence shown here is derived from an EMBL/GenBank/DDBJ whole genome shotgun (WGS) entry which is preliminary data.</text>
</comment>
<accession>A0A2V3ZGR7</accession>
<evidence type="ECO:0000313" key="4">
    <source>
        <dbReference type="Proteomes" id="UP000253987"/>
    </source>
</evidence>
<gene>
    <name evidence="3" type="ORF">DIT71_16500</name>
</gene>
<keyword evidence="4" id="KW-1185">Reference proteome</keyword>
<dbReference type="OrthoDB" id="9800877at2"/>
<feature type="region of interest" description="Disordered" evidence="2">
    <location>
        <begin position="61"/>
        <end position="91"/>
    </location>
</feature>
<reference evidence="3 4" key="2">
    <citation type="submission" date="2018-06" db="EMBL/GenBank/DDBJ databases">
        <title>Marinobactersediminissp. nov, a moderately halophilic bacterium isolated from marine solar saltern.</title>
        <authorList>
            <person name="Zhang Y."/>
        </authorList>
    </citation>
    <scope>NUCLEOTIDE SEQUENCE [LARGE SCALE GENOMIC DNA]</scope>
    <source>
        <strain evidence="3 4">F01</strain>
    </source>
</reference>
<evidence type="ECO:0000256" key="2">
    <source>
        <dbReference type="SAM" id="MobiDB-lite"/>
    </source>
</evidence>
<dbReference type="AlphaFoldDB" id="A0A2V3ZGR7"/>
<organism evidence="3 4">
    <name type="scientific">Marinobacter vulgaris</name>
    <dbReference type="NCBI Taxonomy" id="1928331"/>
    <lineage>
        <taxon>Bacteria</taxon>
        <taxon>Pseudomonadati</taxon>
        <taxon>Pseudomonadota</taxon>
        <taxon>Gammaproteobacteria</taxon>
        <taxon>Pseudomonadales</taxon>
        <taxon>Marinobacteraceae</taxon>
        <taxon>Marinobacter</taxon>
    </lineage>
</organism>
<proteinExistence type="inferred from homology"/>
<reference evidence="4" key="1">
    <citation type="submission" date="2018-05" db="EMBL/GenBank/DDBJ databases">
        <authorList>
            <person name="Lu D."/>
        </authorList>
    </citation>
    <scope>NUCLEOTIDE SEQUENCE [LARGE SCALE GENOMIC DNA]</scope>
    <source>
        <strain evidence="4">F01</strain>
    </source>
</reference>
<dbReference type="GO" id="GO:0006313">
    <property type="term" value="P:DNA transposition"/>
    <property type="evidence" value="ECO:0007669"/>
    <property type="project" value="InterPro"/>
</dbReference>
<sequence>MNELSVTKPYQRRRRFSREFKAQIVAQCQEPGASVSRISLDNGLNANMVRRWINEARRAPEAPATTPGFVPVNLPAAPSAPSYQSGSDKRNTIRIEIPRAGGAMVVEWPAEHAHQCAALLRDLLR</sequence>
<dbReference type="SUPFAM" id="SSF46689">
    <property type="entry name" value="Homeodomain-like"/>
    <property type="match status" value="1"/>
</dbReference>
<evidence type="ECO:0008006" key="5">
    <source>
        <dbReference type="Google" id="ProtNLM"/>
    </source>
</evidence>
<dbReference type="NCBIfam" id="NF047595">
    <property type="entry name" value="IS66_ISRel24_TnpA"/>
    <property type="match status" value="1"/>
</dbReference>
<dbReference type="Pfam" id="PF01527">
    <property type="entry name" value="HTH_Tnp_1"/>
    <property type="match status" value="1"/>
</dbReference>
<dbReference type="GO" id="GO:0004803">
    <property type="term" value="F:transposase activity"/>
    <property type="evidence" value="ECO:0007669"/>
    <property type="project" value="InterPro"/>
</dbReference>